<keyword evidence="2" id="KW-0349">Heme</keyword>
<keyword evidence="2" id="KW-0408">Iron</keyword>
<gene>
    <name evidence="3" type="ORF">GCM10009737_25700</name>
</gene>
<dbReference type="Pfam" id="PF00067">
    <property type="entry name" value="p450"/>
    <property type="match status" value="1"/>
</dbReference>
<dbReference type="Gene3D" id="1.10.630.10">
    <property type="entry name" value="Cytochrome P450"/>
    <property type="match status" value="1"/>
</dbReference>
<dbReference type="InterPro" id="IPR036396">
    <property type="entry name" value="Cyt_P450_sf"/>
</dbReference>
<organism evidence="3 4">
    <name type="scientific">Nocardioides lentus</name>
    <dbReference type="NCBI Taxonomy" id="338077"/>
    <lineage>
        <taxon>Bacteria</taxon>
        <taxon>Bacillati</taxon>
        <taxon>Actinomycetota</taxon>
        <taxon>Actinomycetes</taxon>
        <taxon>Propionibacteriales</taxon>
        <taxon>Nocardioidaceae</taxon>
        <taxon>Nocardioides</taxon>
    </lineage>
</organism>
<accession>A0ABN2PME1</accession>
<reference evidence="3 4" key="1">
    <citation type="journal article" date="2019" name="Int. J. Syst. Evol. Microbiol.">
        <title>The Global Catalogue of Microorganisms (GCM) 10K type strain sequencing project: providing services to taxonomists for standard genome sequencing and annotation.</title>
        <authorList>
            <consortium name="The Broad Institute Genomics Platform"/>
            <consortium name="The Broad Institute Genome Sequencing Center for Infectious Disease"/>
            <person name="Wu L."/>
            <person name="Ma J."/>
        </authorList>
    </citation>
    <scope>NUCLEOTIDE SEQUENCE [LARGE SCALE GENOMIC DNA]</scope>
    <source>
        <strain evidence="3 4">JCM 14046</strain>
    </source>
</reference>
<dbReference type="InterPro" id="IPR017972">
    <property type="entry name" value="Cyt_P450_CS"/>
</dbReference>
<dbReference type="EMBL" id="BAAAMY010000005">
    <property type="protein sequence ID" value="GAA1922977.1"/>
    <property type="molecule type" value="Genomic_DNA"/>
</dbReference>
<evidence type="ECO:0000256" key="1">
    <source>
        <dbReference type="ARBA" id="ARBA00010617"/>
    </source>
</evidence>
<evidence type="ECO:0000256" key="2">
    <source>
        <dbReference type="RuleBase" id="RU000461"/>
    </source>
</evidence>
<dbReference type="InterPro" id="IPR001128">
    <property type="entry name" value="Cyt_P450"/>
</dbReference>
<dbReference type="Proteomes" id="UP001501612">
    <property type="component" value="Unassembled WGS sequence"/>
</dbReference>
<name>A0ABN2PME1_9ACTN</name>
<keyword evidence="2" id="KW-0560">Oxidoreductase</keyword>
<proteinExistence type="inferred from homology"/>
<comment type="caution">
    <text evidence="3">The sequence shown here is derived from an EMBL/GenBank/DDBJ whole genome shotgun (WGS) entry which is preliminary data.</text>
</comment>
<dbReference type="PANTHER" id="PTHR46696">
    <property type="entry name" value="P450, PUTATIVE (EUROFUNG)-RELATED"/>
    <property type="match status" value="1"/>
</dbReference>
<keyword evidence="2" id="KW-0503">Monooxygenase</keyword>
<comment type="similarity">
    <text evidence="1 2">Belongs to the cytochrome P450 family.</text>
</comment>
<dbReference type="SUPFAM" id="SSF48264">
    <property type="entry name" value="Cytochrome P450"/>
    <property type="match status" value="1"/>
</dbReference>
<sequence>MHTRSEYNWVMSPADTLLRPTARWVLGHALPSRAMRTAGRRGDLQGQLLEHEVSASETRLQEIADAARAGGPLHRAKFVRLTASLPTVREVLGSNDFATGVFDIEQGPFARLGAWAKDTSQLGPLLPPSLLVSEPPSHTRYRKLVTRVFSVRAVEALRSRTEEIAAQLLDELPSHADAHGRVDLVEHYCALLPVTVIAEILGVPLAERERVLEFGAAAAPSLDIGLGFREFRHVERSLAEFRDWLASHLAALRDHPGDDLMSRLVAEQEDGVGLTDAELEATAGLVLAAGFETTVNLLGNGAVLLREHPDQLARLRAEPELWPNAVDEALRLDPPVLLTGRVAVRDTTVAGERVRRGEVVTTFLAGANRDPDVFADADRFDVARSNARDHVSFSSGRHYCLGAALARMEGEVGLRALVERYPDLTLAPGRCRRRTRILRGWATLPVTLGRPAGSS</sequence>
<dbReference type="InterPro" id="IPR002397">
    <property type="entry name" value="Cyt_P450_B"/>
</dbReference>
<dbReference type="PANTHER" id="PTHR46696:SF4">
    <property type="entry name" value="BIOTIN BIOSYNTHESIS CYTOCHROME P450"/>
    <property type="match status" value="1"/>
</dbReference>
<dbReference type="PROSITE" id="PS00086">
    <property type="entry name" value="CYTOCHROME_P450"/>
    <property type="match status" value="1"/>
</dbReference>
<evidence type="ECO:0000313" key="3">
    <source>
        <dbReference type="EMBL" id="GAA1922977.1"/>
    </source>
</evidence>
<keyword evidence="2" id="KW-0479">Metal-binding</keyword>
<dbReference type="PRINTS" id="PR00359">
    <property type="entry name" value="BP450"/>
</dbReference>
<evidence type="ECO:0000313" key="4">
    <source>
        <dbReference type="Proteomes" id="UP001501612"/>
    </source>
</evidence>
<dbReference type="CDD" id="cd20625">
    <property type="entry name" value="CYP164-like"/>
    <property type="match status" value="1"/>
</dbReference>
<keyword evidence="4" id="KW-1185">Reference proteome</keyword>
<protein>
    <submittedName>
        <fullName evidence="3">Cytochrome P450</fullName>
    </submittedName>
</protein>